<sequence>MPSKTESGHAINVATFNDLISFVNGYGSAYNPSNEALALPQLQTLAASAGTLLDAVYTAQAPYNAAVAAREVAFAPLSKLVTRVMSFLKASGVTPEVYDSVLTVARKIKGARASAKPKTVPADGGEEPVAEVRTVSSSQMSYDSREENFGRFIQLLAAIPQYAPNEEELQVATLTAQGEDLKAKNAAVINASVPLSNARIARDEVLYTPVSGLCDIALTVKSYVMAVFGASSPQYKQIGKLRFTKQKI</sequence>
<evidence type="ECO:0000313" key="1">
    <source>
        <dbReference type="EMBL" id="RIJ49908.1"/>
    </source>
</evidence>
<reference evidence="1 2" key="1">
    <citation type="submission" date="2018-08" db="EMBL/GenBank/DDBJ databases">
        <title>Pallidiluteibacterium maritimus gen. nov., sp. nov., isolated from coastal sediment.</title>
        <authorList>
            <person name="Zhou L.Y."/>
        </authorList>
    </citation>
    <scope>NUCLEOTIDE SEQUENCE [LARGE SCALE GENOMIC DNA]</scope>
    <source>
        <strain evidence="1 2">XSD2</strain>
    </source>
</reference>
<organism evidence="1 2">
    <name type="scientific">Maribellus luteus</name>
    <dbReference type="NCBI Taxonomy" id="2305463"/>
    <lineage>
        <taxon>Bacteria</taxon>
        <taxon>Pseudomonadati</taxon>
        <taxon>Bacteroidota</taxon>
        <taxon>Bacteroidia</taxon>
        <taxon>Marinilabiliales</taxon>
        <taxon>Prolixibacteraceae</taxon>
        <taxon>Maribellus</taxon>
    </lineage>
</organism>
<comment type="caution">
    <text evidence="1">The sequence shown here is derived from an EMBL/GenBank/DDBJ whole genome shotgun (WGS) entry which is preliminary data.</text>
</comment>
<dbReference type="EMBL" id="QWGR01000002">
    <property type="protein sequence ID" value="RIJ49908.1"/>
    <property type="molecule type" value="Genomic_DNA"/>
</dbReference>
<dbReference type="AlphaFoldDB" id="A0A399T246"/>
<name>A0A399T246_9BACT</name>
<evidence type="ECO:0000313" key="2">
    <source>
        <dbReference type="Proteomes" id="UP000265926"/>
    </source>
</evidence>
<dbReference type="OrthoDB" id="749061at2"/>
<dbReference type="RefSeq" id="WP_119436596.1">
    <property type="nucleotide sequence ID" value="NZ_QWGR01000002.1"/>
</dbReference>
<proteinExistence type="predicted"/>
<accession>A0A399T246</accession>
<protein>
    <submittedName>
        <fullName evidence="1">Uncharacterized protein</fullName>
    </submittedName>
</protein>
<dbReference type="Proteomes" id="UP000265926">
    <property type="component" value="Unassembled WGS sequence"/>
</dbReference>
<keyword evidence="2" id="KW-1185">Reference proteome</keyword>
<gene>
    <name evidence="1" type="ORF">D1614_03965</name>
</gene>